<proteinExistence type="predicted"/>
<gene>
    <name evidence="1" type="primary">ogfod3</name>
    <name evidence="1" type="ORF">E2C01_060736</name>
</gene>
<reference evidence="1 2" key="1">
    <citation type="submission" date="2019-05" db="EMBL/GenBank/DDBJ databases">
        <title>Another draft genome of Portunus trituberculatus and its Hox gene families provides insights of decapod evolution.</title>
        <authorList>
            <person name="Jeong J.-H."/>
            <person name="Song I."/>
            <person name="Kim S."/>
            <person name="Choi T."/>
            <person name="Kim D."/>
            <person name="Ryu S."/>
            <person name="Kim W."/>
        </authorList>
    </citation>
    <scope>NUCLEOTIDE SEQUENCE [LARGE SCALE GENOMIC DNA]</scope>
    <source>
        <tissue evidence="1">Muscle</tissue>
    </source>
</reference>
<keyword evidence="2" id="KW-1185">Reference proteome</keyword>
<organism evidence="1 2">
    <name type="scientific">Portunus trituberculatus</name>
    <name type="common">Swimming crab</name>
    <name type="synonym">Neptunus trituberculatus</name>
    <dbReference type="NCBI Taxonomy" id="210409"/>
    <lineage>
        <taxon>Eukaryota</taxon>
        <taxon>Metazoa</taxon>
        <taxon>Ecdysozoa</taxon>
        <taxon>Arthropoda</taxon>
        <taxon>Crustacea</taxon>
        <taxon>Multicrustacea</taxon>
        <taxon>Malacostraca</taxon>
        <taxon>Eumalacostraca</taxon>
        <taxon>Eucarida</taxon>
        <taxon>Decapoda</taxon>
        <taxon>Pleocyemata</taxon>
        <taxon>Brachyura</taxon>
        <taxon>Eubrachyura</taxon>
        <taxon>Portunoidea</taxon>
        <taxon>Portunidae</taxon>
        <taxon>Portuninae</taxon>
        <taxon>Portunus</taxon>
    </lineage>
</organism>
<dbReference type="Proteomes" id="UP000324222">
    <property type="component" value="Unassembled WGS sequence"/>
</dbReference>
<dbReference type="InterPro" id="IPR039210">
    <property type="entry name" value="OGFOD3"/>
</dbReference>
<evidence type="ECO:0000313" key="1">
    <source>
        <dbReference type="EMBL" id="MPC66587.1"/>
    </source>
</evidence>
<sequence length="50" mass="5871">MLSETYESFHYTSLLYLTDYGQEFDGGRFVFIDKDSNKTVEPRRGKSGVW</sequence>
<dbReference type="AlphaFoldDB" id="A0A5B7HBD2"/>
<accession>A0A5B7HBD2</accession>
<dbReference type="OrthoDB" id="427071at2759"/>
<dbReference type="Gene3D" id="2.60.120.620">
    <property type="entry name" value="q2cbj1_9rhob like domain"/>
    <property type="match status" value="1"/>
</dbReference>
<name>A0A5B7HBD2_PORTR</name>
<dbReference type="PANTHER" id="PTHR14650:SF1">
    <property type="entry name" value="2-OXOGLUTARATE AND IRON-DEPENDENT OXYGENASE DOMAIN-CONTAINING PROTEIN 3"/>
    <property type="match status" value="1"/>
</dbReference>
<evidence type="ECO:0000313" key="2">
    <source>
        <dbReference type="Proteomes" id="UP000324222"/>
    </source>
</evidence>
<dbReference type="PANTHER" id="PTHR14650">
    <property type="entry name" value="PROLYL HYDROXYLASE-RELATED"/>
    <property type="match status" value="1"/>
</dbReference>
<comment type="caution">
    <text evidence="1">The sequence shown here is derived from an EMBL/GenBank/DDBJ whole genome shotgun (WGS) entry which is preliminary data.</text>
</comment>
<protein>
    <submittedName>
        <fullName evidence="1">2-oxoglutarate and iron-dependent oxygenase domain-containing protein 3</fullName>
    </submittedName>
</protein>
<dbReference type="GO" id="GO:0016020">
    <property type="term" value="C:membrane"/>
    <property type="evidence" value="ECO:0007669"/>
    <property type="project" value="TreeGrafter"/>
</dbReference>
<dbReference type="EMBL" id="VSRR010024971">
    <property type="protein sequence ID" value="MPC66587.1"/>
    <property type="molecule type" value="Genomic_DNA"/>
</dbReference>